<evidence type="ECO:0000259" key="1">
    <source>
        <dbReference type="PROSITE" id="PS51787"/>
    </source>
</evidence>
<gene>
    <name evidence="2" type="ORF">Q8A70_18990</name>
</gene>
<dbReference type="PANTHER" id="PTHR46732">
    <property type="entry name" value="ATP-DEPENDENT PROTEASE LA (LON) DOMAIN PROTEIN"/>
    <property type="match status" value="1"/>
</dbReference>
<evidence type="ECO:0000313" key="2">
    <source>
        <dbReference type="EMBL" id="MDQ7249783.1"/>
    </source>
</evidence>
<protein>
    <submittedName>
        <fullName evidence="2">LON peptidase substrate-binding domain-containing protein</fullName>
    </submittedName>
</protein>
<sequence>MGSDSSEQAQSRRGFEPGFADLPRSMAIFPLTGALLVPGGRMPLNIFEPRYLAMTRHALAQPDRLIGMVQPKQRGIERKTDADFQPEVESVGCAGRLVAFEETDDGRYQITLSGLIRFKIRNELPRGAGGFRLVEPDFAPFAEDIAQGDYTLTGRARFIATLKGYFETRNATVDWKAIDAMADRQLVISLAMLCPFSPDEKQALLECRDLVQLGEMLLALFELAVRGRTDDQRPLH</sequence>
<dbReference type="PANTHER" id="PTHR46732:SF8">
    <property type="entry name" value="ATP-DEPENDENT PROTEASE LA (LON) DOMAIN PROTEIN"/>
    <property type="match status" value="1"/>
</dbReference>
<accession>A0ABU0YPX5</accession>
<dbReference type="SUPFAM" id="SSF88697">
    <property type="entry name" value="PUA domain-like"/>
    <property type="match status" value="1"/>
</dbReference>
<dbReference type="InterPro" id="IPR046336">
    <property type="entry name" value="Lon_prtase_N_sf"/>
</dbReference>
<reference evidence="3" key="1">
    <citation type="submission" date="2023-08" db="EMBL/GenBank/DDBJ databases">
        <title>Rhodospirillaceae gen. nov., a novel taxon isolated from the Yangtze River Yuezi River estuary sludge.</title>
        <authorList>
            <person name="Ruan L."/>
        </authorList>
    </citation>
    <scope>NUCLEOTIDE SEQUENCE [LARGE SCALE GENOMIC DNA]</scope>
    <source>
        <strain evidence="3">R-7</strain>
    </source>
</reference>
<dbReference type="PROSITE" id="PS51787">
    <property type="entry name" value="LON_N"/>
    <property type="match status" value="1"/>
</dbReference>
<evidence type="ECO:0000313" key="3">
    <source>
        <dbReference type="Proteomes" id="UP001230156"/>
    </source>
</evidence>
<dbReference type="RefSeq" id="WP_379958174.1">
    <property type="nucleotide sequence ID" value="NZ_JAUYVI010000006.1"/>
</dbReference>
<dbReference type="EMBL" id="JAUYVI010000006">
    <property type="protein sequence ID" value="MDQ7249783.1"/>
    <property type="molecule type" value="Genomic_DNA"/>
</dbReference>
<dbReference type="SMART" id="SM00464">
    <property type="entry name" value="LON"/>
    <property type="match status" value="1"/>
</dbReference>
<dbReference type="Proteomes" id="UP001230156">
    <property type="component" value="Unassembled WGS sequence"/>
</dbReference>
<proteinExistence type="predicted"/>
<dbReference type="Gene3D" id="2.30.130.40">
    <property type="entry name" value="LON domain-like"/>
    <property type="match status" value="1"/>
</dbReference>
<comment type="caution">
    <text evidence="2">The sequence shown here is derived from an EMBL/GenBank/DDBJ whole genome shotgun (WGS) entry which is preliminary data.</text>
</comment>
<dbReference type="InterPro" id="IPR003111">
    <property type="entry name" value="Lon_prtase_N"/>
</dbReference>
<keyword evidence="3" id="KW-1185">Reference proteome</keyword>
<dbReference type="Pfam" id="PF02190">
    <property type="entry name" value="LON_substr_bdg"/>
    <property type="match status" value="1"/>
</dbReference>
<dbReference type="InterPro" id="IPR015947">
    <property type="entry name" value="PUA-like_sf"/>
</dbReference>
<organism evidence="2 3">
    <name type="scientific">Dongia sedimenti</name>
    <dbReference type="NCBI Taxonomy" id="3064282"/>
    <lineage>
        <taxon>Bacteria</taxon>
        <taxon>Pseudomonadati</taxon>
        <taxon>Pseudomonadota</taxon>
        <taxon>Alphaproteobacteria</taxon>
        <taxon>Rhodospirillales</taxon>
        <taxon>Dongiaceae</taxon>
        <taxon>Dongia</taxon>
    </lineage>
</organism>
<name>A0ABU0YPX5_9PROT</name>
<feature type="domain" description="Lon N-terminal" evidence="1">
    <location>
        <begin position="26"/>
        <end position="225"/>
    </location>
</feature>